<dbReference type="AlphaFoldDB" id="A0A1D3DAC8"/>
<feature type="repeat" description="TPR" evidence="1">
    <location>
        <begin position="197"/>
        <end position="230"/>
    </location>
</feature>
<evidence type="ECO:0000256" key="1">
    <source>
        <dbReference type="PROSITE-ProRule" id="PRU00339"/>
    </source>
</evidence>
<reference evidence="3 4" key="1">
    <citation type="journal article" date="2016" name="BMC Genomics">
        <title>Comparative genomics reveals Cyclospora cayetanensis possesses coccidia-like metabolism and invasion components but unique surface antigens.</title>
        <authorList>
            <person name="Liu S."/>
            <person name="Wang L."/>
            <person name="Zheng H."/>
            <person name="Xu Z."/>
            <person name="Roellig D.M."/>
            <person name="Li N."/>
            <person name="Frace M.A."/>
            <person name="Tang K."/>
            <person name="Arrowood M.J."/>
            <person name="Moss D.M."/>
            <person name="Zhang L."/>
            <person name="Feng Y."/>
            <person name="Xiao L."/>
        </authorList>
    </citation>
    <scope>NUCLEOTIDE SEQUENCE [LARGE SCALE GENOMIC DNA]</scope>
    <source>
        <strain evidence="3 4">CHN_HEN01</strain>
    </source>
</reference>
<dbReference type="EMBL" id="JROU02000093">
    <property type="protein sequence ID" value="OEH80400.1"/>
    <property type="molecule type" value="Genomic_DNA"/>
</dbReference>
<dbReference type="SUPFAM" id="SSF48452">
    <property type="entry name" value="TPR-like"/>
    <property type="match status" value="1"/>
</dbReference>
<evidence type="ECO:0000256" key="2">
    <source>
        <dbReference type="SAM" id="MobiDB-lite"/>
    </source>
</evidence>
<name>A0A1D3DAC8_9EIME</name>
<sequence>MASLLKSSTEAFAFAEDFVDFARRDRQKDEEKQREKQRATEQRAVSDAREIIGTADYGKFQRLSNRLKAEEVEEEERANREAARARALAAGCGHDHSKERQLFERPTLEKIQAADRFRAEGNAAFKEKNYGLAAVNYRKALLQFDYTFPSTAEEETMYQQSKLPCHLNLAACKLQQREFDEVYIQCRLALQMDPKNCKALYRRGMAYMMQDHLEEAQESFMGVLKSEPSNPHAIAALKELQTKKLNYHKTSTDTYKRMFNANSQPARQPAEPHGGQEADKQPHTQPDTPSESKSDMQPDAQAEQEPDKHPDTHPDTQPDTLLEQKADTQSESPLEQWRHEEAPACSPEKSVRSSSKISKGGLRLQRRGEEL</sequence>
<dbReference type="Proteomes" id="UP000095192">
    <property type="component" value="Unassembled WGS sequence"/>
</dbReference>
<dbReference type="InterPro" id="IPR019734">
    <property type="entry name" value="TPR_rpt"/>
</dbReference>
<dbReference type="InterPro" id="IPR050754">
    <property type="entry name" value="FKBP4/5/8-like"/>
</dbReference>
<evidence type="ECO:0000313" key="4">
    <source>
        <dbReference type="Proteomes" id="UP000095192"/>
    </source>
</evidence>
<feature type="region of interest" description="Disordered" evidence="2">
    <location>
        <begin position="264"/>
        <end position="371"/>
    </location>
</feature>
<comment type="caution">
    <text evidence="3">The sequence shown here is derived from an EMBL/GenBank/DDBJ whole genome shotgun (WGS) entry which is preliminary data.</text>
</comment>
<accession>A0A1D3DAC8</accession>
<dbReference type="Pfam" id="PF13431">
    <property type="entry name" value="TPR_17"/>
    <property type="match status" value="1"/>
</dbReference>
<keyword evidence="1" id="KW-0802">TPR repeat</keyword>
<dbReference type="PROSITE" id="PS50005">
    <property type="entry name" value="TPR"/>
    <property type="match status" value="1"/>
</dbReference>
<dbReference type="Gene3D" id="1.25.40.10">
    <property type="entry name" value="Tetratricopeptide repeat domain"/>
    <property type="match status" value="1"/>
</dbReference>
<evidence type="ECO:0000313" key="3">
    <source>
        <dbReference type="EMBL" id="OEH80400.1"/>
    </source>
</evidence>
<dbReference type="InParanoid" id="A0A1D3DAC8"/>
<feature type="region of interest" description="Disordered" evidence="2">
    <location>
        <begin position="25"/>
        <end position="45"/>
    </location>
</feature>
<organism evidence="3 4">
    <name type="scientific">Cyclospora cayetanensis</name>
    <dbReference type="NCBI Taxonomy" id="88456"/>
    <lineage>
        <taxon>Eukaryota</taxon>
        <taxon>Sar</taxon>
        <taxon>Alveolata</taxon>
        <taxon>Apicomplexa</taxon>
        <taxon>Conoidasida</taxon>
        <taxon>Coccidia</taxon>
        <taxon>Eucoccidiorida</taxon>
        <taxon>Eimeriorina</taxon>
        <taxon>Eimeriidae</taxon>
        <taxon>Cyclospora</taxon>
    </lineage>
</organism>
<dbReference type="SMART" id="SM00028">
    <property type="entry name" value="TPR"/>
    <property type="match status" value="3"/>
</dbReference>
<protein>
    <submittedName>
        <fullName evidence="3">Tetratricopeptide repeat-containing protein</fullName>
    </submittedName>
</protein>
<dbReference type="VEuPathDB" id="ToxoDB:cyc_05987"/>
<dbReference type="InterPro" id="IPR011990">
    <property type="entry name" value="TPR-like_helical_dom_sf"/>
</dbReference>
<proteinExistence type="predicted"/>
<keyword evidence="4" id="KW-1185">Reference proteome</keyword>
<dbReference type="PANTHER" id="PTHR46512">
    <property type="entry name" value="PEPTIDYLPROLYL ISOMERASE"/>
    <property type="match status" value="1"/>
</dbReference>
<gene>
    <name evidence="3" type="ORF">cyc_05987</name>
</gene>
<feature type="compositionally biased region" description="Basic and acidic residues" evidence="2">
    <location>
        <begin position="305"/>
        <end position="328"/>
    </location>
</feature>